<organism evidence="2 3">
    <name type="scientific">Luteitalea pratensis</name>
    <dbReference type="NCBI Taxonomy" id="1855912"/>
    <lineage>
        <taxon>Bacteria</taxon>
        <taxon>Pseudomonadati</taxon>
        <taxon>Acidobacteriota</taxon>
        <taxon>Vicinamibacteria</taxon>
        <taxon>Vicinamibacterales</taxon>
        <taxon>Vicinamibacteraceae</taxon>
        <taxon>Luteitalea</taxon>
    </lineage>
</organism>
<dbReference type="AlphaFoldDB" id="A0A143PGY5"/>
<sequence>MATIPDVPALASTKGDERWQQWVARGVAHDADVRHRTKVIAMLIVSTGALVLALLLGLN</sequence>
<reference evidence="3" key="2">
    <citation type="submission" date="2016-04" db="EMBL/GenBank/DDBJ databases">
        <title>First Complete Genome Sequence of a Subdivision 6 Acidobacterium.</title>
        <authorList>
            <person name="Huang S."/>
            <person name="Vieira S."/>
            <person name="Bunk B."/>
            <person name="Riedel T."/>
            <person name="Sproeer C."/>
            <person name="Overmann J."/>
        </authorList>
    </citation>
    <scope>NUCLEOTIDE SEQUENCE [LARGE SCALE GENOMIC DNA]</scope>
    <source>
        <strain evidence="3">DSM 100886 HEG_-6_39</strain>
    </source>
</reference>
<dbReference type="Proteomes" id="UP000076079">
    <property type="component" value="Chromosome"/>
</dbReference>
<dbReference type="KEGG" id="abac:LuPra_00962"/>
<dbReference type="RefSeq" id="WP_157898742.1">
    <property type="nucleotide sequence ID" value="NZ_CP015136.1"/>
</dbReference>
<keyword evidence="1" id="KW-0472">Membrane</keyword>
<proteinExistence type="predicted"/>
<reference evidence="2 3" key="1">
    <citation type="journal article" date="2016" name="Genome Announc.">
        <title>First Complete Genome Sequence of a Subdivision 6 Acidobacterium Strain.</title>
        <authorList>
            <person name="Huang S."/>
            <person name="Vieira S."/>
            <person name="Bunk B."/>
            <person name="Riedel T."/>
            <person name="Sproer C."/>
            <person name="Overmann J."/>
        </authorList>
    </citation>
    <scope>NUCLEOTIDE SEQUENCE [LARGE SCALE GENOMIC DNA]</scope>
    <source>
        <strain evidence="3">DSM 100886 HEG_-6_39</strain>
    </source>
</reference>
<accession>A0A143PGY5</accession>
<dbReference type="EMBL" id="CP015136">
    <property type="protein sequence ID" value="AMY07781.1"/>
    <property type="molecule type" value="Genomic_DNA"/>
</dbReference>
<keyword evidence="1" id="KW-1133">Transmembrane helix</keyword>
<protein>
    <submittedName>
        <fullName evidence="2">Uncharacterized protein</fullName>
    </submittedName>
</protein>
<evidence type="ECO:0000313" key="2">
    <source>
        <dbReference type="EMBL" id="AMY07781.1"/>
    </source>
</evidence>
<keyword evidence="1" id="KW-0812">Transmembrane</keyword>
<evidence type="ECO:0000256" key="1">
    <source>
        <dbReference type="SAM" id="Phobius"/>
    </source>
</evidence>
<keyword evidence="3" id="KW-1185">Reference proteome</keyword>
<gene>
    <name evidence="2" type="ORF">LuPra_00962</name>
</gene>
<name>A0A143PGY5_LUTPR</name>
<evidence type="ECO:0000313" key="3">
    <source>
        <dbReference type="Proteomes" id="UP000076079"/>
    </source>
</evidence>
<feature type="transmembrane region" description="Helical" evidence="1">
    <location>
        <begin position="39"/>
        <end position="58"/>
    </location>
</feature>